<dbReference type="Pfam" id="PF04055">
    <property type="entry name" value="Radical_SAM"/>
    <property type="match status" value="1"/>
</dbReference>
<accession>A0A937R9J3</accession>
<dbReference type="InterPro" id="IPR023867">
    <property type="entry name" value="Sulphatase_maturase_rSAM"/>
</dbReference>
<evidence type="ECO:0000256" key="4">
    <source>
        <dbReference type="ARBA" id="ARBA00023014"/>
    </source>
</evidence>
<evidence type="ECO:0000313" key="8">
    <source>
        <dbReference type="Proteomes" id="UP000604475"/>
    </source>
</evidence>
<name>A0A937R9J3_9ACTN</name>
<dbReference type="SFLD" id="SFLDG01067">
    <property type="entry name" value="SPASM/twitch_domain_containing"/>
    <property type="match status" value="1"/>
</dbReference>
<keyword evidence="4" id="KW-0411">Iron-sulfur</keyword>
<dbReference type="InterPro" id="IPR026335">
    <property type="entry name" value="rSAM_SPASM_FxsB"/>
</dbReference>
<keyword evidence="3" id="KW-0408">Iron</keyword>
<feature type="region of interest" description="Disordered" evidence="5">
    <location>
        <begin position="1"/>
        <end position="26"/>
    </location>
</feature>
<dbReference type="Gene3D" id="3.20.20.70">
    <property type="entry name" value="Aldolase class I"/>
    <property type="match status" value="1"/>
</dbReference>
<dbReference type="SFLD" id="SFLDS00029">
    <property type="entry name" value="Radical_SAM"/>
    <property type="match status" value="1"/>
</dbReference>
<dbReference type="GO" id="GO:0046872">
    <property type="term" value="F:metal ion binding"/>
    <property type="evidence" value="ECO:0007669"/>
    <property type="project" value="UniProtKB-KW"/>
</dbReference>
<dbReference type="CDD" id="cd01335">
    <property type="entry name" value="Radical_SAM"/>
    <property type="match status" value="1"/>
</dbReference>
<evidence type="ECO:0000256" key="1">
    <source>
        <dbReference type="ARBA" id="ARBA00022691"/>
    </source>
</evidence>
<reference evidence="7" key="1">
    <citation type="submission" date="2020-12" db="EMBL/GenBank/DDBJ databases">
        <title>Genomic characterization of non-nitrogen-fixing Frankia strains.</title>
        <authorList>
            <person name="Carlos-Shanley C."/>
            <person name="Guerra T."/>
            <person name="Hahn D."/>
        </authorList>
    </citation>
    <scope>NUCLEOTIDE SEQUENCE</scope>
    <source>
        <strain evidence="7">CN6</strain>
    </source>
</reference>
<proteinExistence type="predicted"/>
<organism evidence="7 8">
    <name type="scientific">Frankia nepalensis</name>
    <dbReference type="NCBI Taxonomy" id="1836974"/>
    <lineage>
        <taxon>Bacteria</taxon>
        <taxon>Bacillati</taxon>
        <taxon>Actinomycetota</taxon>
        <taxon>Actinomycetes</taxon>
        <taxon>Frankiales</taxon>
        <taxon>Frankiaceae</taxon>
        <taxon>Frankia</taxon>
    </lineage>
</organism>
<evidence type="ECO:0000256" key="2">
    <source>
        <dbReference type="ARBA" id="ARBA00022723"/>
    </source>
</evidence>
<dbReference type="EMBL" id="JAEACQ010000165">
    <property type="protein sequence ID" value="MBL7627921.1"/>
    <property type="molecule type" value="Genomic_DNA"/>
</dbReference>
<gene>
    <name evidence="7" type="ORF">I7412_12190</name>
</gene>
<dbReference type="SFLD" id="SFLDG01386">
    <property type="entry name" value="main_SPASM_domain-containing"/>
    <property type="match status" value="1"/>
</dbReference>
<dbReference type="PROSITE" id="PS51918">
    <property type="entry name" value="RADICAL_SAM"/>
    <property type="match status" value="1"/>
</dbReference>
<dbReference type="AlphaFoldDB" id="A0A937R9J3"/>
<feature type="domain" description="Radical SAM core" evidence="6">
    <location>
        <begin position="41"/>
        <end position="280"/>
    </location>
</feature>
<dbReference type="GO" id="GO:0051536">
    <property type="term" value="F:iron-sulfur cluster binding"/>
    <property type="evidence" value="ECO:0007669"/>
    <property type="project" value="UniProtKB-KW"/>
</dbReference>
<dbReference type="PANTHER" id="PTHR43273">
    <property type="entry name" value="ANAEROBIC SULFATASE-MATURATING ENZYME HOMOLOG ASLB-RELATED"/>
    <property type="match status" value="1"/>
</dbReference>
<evidence type="ECO:0000256" key="3">
    <source>
        <dbReference type="ARBA" id="ARBA00023004"/>
    </source>
</evidence>
<dbReference type="SFLD" id="SFLDG01072">
    <property type="entry name" value="dehydrogenase_like"/>
    <property type="match status" value="1"/>
</dbReference>
<dbReference type="NCBIfam" id="TIGR04269">
    <property type="entry name" value="SAM_SPASM_FxsB"/>
    <property type="match status" value="1"/>
</dbReference>
<dbReference type="InterPro" id="IPR007197">
    <property type="entry name" value="rSAM"/>
</dbReference>
<keyword evidence="1" id="KW-0949">S-adenosyl-L-methionine</keyword>
<sequence length="421" mass="46630">MQPVPFTTRPPDHAARTPTGPPEWPGDHLDVAALRGRGWRPRPFRQFVLKIHSRCNLACDYCYVYSAADTGWRRQPPRMSRRTAEQAVRRIAEHIARHDLGEAEVVLHGGEPLLAGADFVGWLADELRRRIAPGVRLRIVAQTNGVALRAGMLDVLAERGIDVCVSLDGPARAHDRHRRFADGRGSHAQVRRALELLTSERYRRVFSGLLAVVDLATDPFELYDEILGWAPPAVDVILPHGNWTTPPPGRFPNNDTPYAEWLIPLFDRWYSAPRQETNIRLFSEIIQLVLGGASRSEAVGLSPVGLVVVETDGSLEQVDTLKSAYDQAAATGLDVFTHSLDDALDSPAIVARQIGVEALGESCLACPAGRICGGGYYPHRYRAGSGFRNPSVYCPDLFRLVRHIESRVRADLTSPRRVPQC</sequence>
<evidence type="ECO:0000259" key="6">
    <source>
        <dbReference type="PROSITE" id="PS51918"/>
    </source>
</evidence>
<evidence type="ECO:0000313" key="7">
    <source>
        <dbReference type="EMBL" id="MBL7627921.1"/>
    </source>
</evidence>
<protein>
    <submittedName>
        <fullName evidence="7">FxsB family radical SAM/SPASM domain protein</fullName>
    </submittedName>
</protein>
<dbReference type="InterPro" id="IPR013785">
    <property type="entry name" value="Aldolase_TIM"/>
</dbReference>
<comment type="caution">
    <text evidence="7">The sequence shown here is derived from an EMBL/GenBank/DDBJ whole genome shotgun (WGS) entry which is preliminary data.</text>
</comment>
<keyword evidence="8" id="KW-1185">Reference proteome</keyword>
<dbReference type="GO" id="GO:0016491">
    <property type="term" value="F:oxidoreductase activity"/>
    <property type="evidence" value="ECO:0007669"/>
    <property type="project" value="InterPro"/>
</dbReference>
<evidence type="ECO:0000256" key="5">
    <source>
        <dbReference type="SAM" id="MobiDB-lite"/>
    </source>
</evidence>
<dbReference type="SUPFAM" id="SSF102114">
    <property type="entry name" value="Radical SAM enzymes"/>
    <property type="match status" value="1"/>
</dbReference>
<dbReference type="InterPro" id="IPR058240">
    <property type="entry name" value="rSAM_sf"/>
</dbReference>
<dbReference type="PANTHER" id="PTHR43273:SF8">
    <property type="entry name" value="RADICAL SAM DOMAIN PROTEIN"/>
    <property type="match status" value="1"/>
</dbReference>
<dbReference type="Proteomes" id="UP000604475">
    <property type="component" value="Unassembled WGS sequence"/>
</dbReference>
<keyword evidence="2" id="KW-0479">Metal-binding</keyword>